<feature type="compositionally biased region" description="Basic and acidic residues" evidence="1">
    <location>
        <begin position="472"/>
        <end position="484"/>
    </location>
</feature>
<evidence type="ECO:0000313" key="5">
    <source>
        <dbReference type="Proteomes" id="UP000241890"/>
    </source>
</evidence>
<dbReference type="InterPro" id="IPR029021">
    <property type="entry name" value="Prot-tyrosine_phosphatase-like"/>
</dbReference>
<evidence type="ECO:0000256" key="1">
    <source>
        <dbReference type="SAM" id="MobiDB-lite"/>
    </source>
</evidence>
<dbReference type="PROSITE" id="PS51444">
    <property type="entry name" value="FH2"/>
    <property type="match status" value="1"/>
</dbReference>
<dbReference type="SMART" id="SM00498">
    <property type="entry name" value="FH2"/>
    <property type="match status" value="1"/>
</dbReference>
<feature type="compositionally biased region" description="Low complexity" evidence="1">
    <location>
        <begin position="1336"/>
        <end position="1345"/>
    </location>
</feature>
<feature type="compositionally biased region" description="Basic and acidic residues" evidence="1">
    <location>
        <begin position="1243"/>
        <end position="1268"/>
    </location>
</feature>
<keyword evidence="5" id="KW-1185">Reference proteome</keyword>
<feature type="region of interest" description="Disordered" evidence="1">
    <location>
        <begin position="742"/>
        <end position="763"/>
    </location>
</feature>
<proteinExistence type="predicted"/>
<dbReference type="GO" id="GO:0071203">
    <property type="term" value="C:WASH complex"/>
    <property type="evidence" value="ECO:0007669"/>
    <property type="project" value="InterPro"/>
</dbReference>
<dbReference type="Gene3D" id="2.60.40.1110">
    <property type="match status" value="1"/>
</dbReference>
<dbReference type="PANTHER" id="PTHR45725">
    <property type="entry name" value="FORMIN HOMOLOGY 2 FAMILY MEMBER"/>
    <property type="match status" value="1"/>
</dbReference>
<dbReference type="InterPro" id="IPR042201">
    <property type="entry name" value="FH2_Formin_sf"/>
</dbReference>
<gene>
    <name evidence="4" type="ORF">FCC1311_001032</name>
</gene>
<dbReference type="InterPro" id="IPR015425">
    <property type="entry name" value="FH2_Formin"/>
</dbReference>
<feature type="region of interest" description="Disordered" evidence="1">
    <location>
        <begin position="557"/>
        <end position="657"/>
    </location>
</feature>
<dbReference type="OrthoDB" id="196074at2759"/>
<dbReference type="SMART" id="SM01326">
    <property type="entry name" value="PTEN_C2"/>
    <property type="match status" value="1"/>
</dbReference>
<accession>A0A2R5G866</accession>
<dbReference type="Pfam" id="PF10409">
    <property type="entry name" value="PTEN_C2"/>
    <property type="match status" value="1"/>
</dbReference>
<evidence type="ECO:0000259" key="3">
    <source>
        <dbReference type="PROSITE" id="PS51444"/>
    </source>
</evidence>
<feature type="compositionally biased region" description="Basic and acidic residues" evidence="1">
    <location>
        <begin position="1286"/>
        <end position="1300"/>
    </location>
</feature>
<dbReference type="PANTHER" id="PTHR45725:SF1">
    <property type="entry name" value="DISHEVELLED ASSOCIATED ACTIVATOR OF MORPHOGENESIS, ISOFORM D"/>
    <property type="match status" value="1"/>
</dbReference>
<evidence type="ECO:0000313" key="4">
    <source>
        <dbReference type="EMBL" id="GBG23884.1"/>
    </source>
</evidence>
<dbReference type="SUPFAM" id="SSF52799">
    <property type="entry name" value="(Phosphotyrosine protein) phosphatases II"/>
    <property type="match status" value="1"/>
</dbReference>
<feature type="region of interest" description="Disordered" evidence="1">
    <location>
        <begin position="1243"/>
        <end position="1368"/>
    </location>
</feature>
<dbReference type="SUPFAM" id="SSF101447">
    <property type="entry name" value="Formin homology 2 domain (FH2 domain)"/>
    <property type="match status" value="1"/>
</dbReference>
<dbReference type="InterPro" id="IPR019309">
    <property type="entry name" value="WASHC3"/>
</dbReference>
<dbReference type="Gene3D" id="3.90.190.10">
    <property type="entry name" value="Protein tyrosine phosphatase superfamily"/>
    <property type="match status" value="1"/>
</dbReference>
<dbReference type="Pfam" id="PF02181">
    <property type="entry name" value="FH2"/>
    <property type="match status" value="1"/>
</dbReference>
<comment type="caution">
    <text evidence="4">The sequence shown here is derived from an EMBL/GenBank/DDBJ whole genome shotgun (WGS) entry which is preliminary data.</text>
</comment>
<feature type="region of interest" description="Disordered" evidence="1">
    <location>
        <begin position="472"/>
        <end position="521"/>
    </location>
</feature>
<dbReference type="Pfam" id="PF10152">
    <property type="entry name" value="CCDC53"/>
    <property type="match status" value="2"/>
</dbReference>
<dbReference type="EMBL" id="BEYU01000001">
    <property type="protein sequence ID" value="GBG23884.1"/>
    <property type="molecule type" value="Genomic_DNA"/>
</dbReference>
<dbReference type="PROSITE" id="PS51182">
    <property type="entry name" value="C2_TENSIN"/>
    <property type="match status" value="1"/>
</dbReference>
<organism evidence="4 5">
    <name type="scientific">Hondaea fermentalgiana</name>
    <dbReference type="NCBI Taxonomy" id="2315210"/>
    <lineage>
        <taxon>Eukaryota</taxon>
        <taxon>Sar</taxon>
        <taxon>Stramenopiles</taxon>
        <taxon>Bigyra</taxon>
        <taxon>Labyrinthulomycetes</taxon>
        <taxon>Thraustochytrida</taxon>
        <taxon>Thraustochytriidae</taxon>
        <taxon>Hondaea</taxon>
    </lineage>
</organism>
<feature type="domain" description="FH2" evidence="3">
    <location>
        <begin position="821"/>
        <end position="1262"/>
    </location>
</feature>
<dbReference type="InParanoid" id="A0A2R5G866"/>
<feature type="compositionally biased region" description="Basic and acidic residues" evidence="1">
    <location>
        <begin position="808"/>
        <end position="818"/>
    </location>
</feature>
<feature type="domain" description="C2 tensin-type" evidence="2">
    <location>
        <begin position="247"/>
        <end position="396"/>
    </location>
</feature>
<feature type="region of interest" description="Disordered" evidence="1">
    <location>
        <begin position="808"/>
        <end position="857"/>
    </location>
</feature>
<dbReference type="Gene3D" id="1.20.58.2220">
    <property type="entry name" value="Formin, FH2 domain"/>
    <property type="match status" value="1"/>
</dbReference>
<dbReference type="InterPro" id="IPR014020">
    <property type="entry name" value="Tensin_C2-dom"/>
</dbReference>
<feature type="compositionally biased region" description="Low complexity" evidence="1">
    <location>
        <begin position="744"/>
        <end position="753"/>
    </location>
</feature>
<feature type="compositionally biased region" description="Polar residues" evidence="1">
    <location>
        <begin position="610"/>
        <end position="631"/>
    </location>
</feature>
<sequence length="1368" mass="151142">MEGLFLDGLSSLPVFNLLFGGDADNQSIGAGSEAAGRARATSQKKSSTARNLDVVRMHPRILAVGKPWDRRTEKEAHRNNAAELGRALERKYGRRYLMVNLSGACAGSACGNGTGLSPSKTAASLSGKVDYHRLRYQVLECDLESKPSLETLFRLCHAVKLFLSLDSRNVVAIFCKNGVHTCRLFLSAYFAFIGKFPDTNAALEDFYYRRVRVNYDAQHILMHAQPSLRHFLQQFQSTIRNDGVPHRKPLVAFMLLIEHLPRIADKGLMKTNIFNIFGPSADEVDRTVQPIVRIYQSRGNRRRVLVYSSLSDPDSCVHWDPAVGKLRLKCNVELLGDAEIDCVFPGDTNKHLFRYFMHTSFMPESGVVTVTRTDIQTASKHVFPENFKMEIIVQHGQIPAKGTHECAAIEDTFRFLRSKIPREDALTILSDLHFINPDPQLCRELTAAGHPEQQVRFALQRTNNILQVARELLKPKNTPNKDDNTSPASLQSPKDETMDPVSPVSDSPFSEVQGDSGRTPDKLVADTSIIISPPRTSQTCTSDPDPRHALMAMIQKRASPSQDDVVAPQKNTAGDASRTETTDPNGDPRQALMAMIQKRAPSCRADSPGSLGTETIGPHTTSQNDASQPSQGEMPERAGNTTRAKPDEVAKSNVDKPKEVAKFKRMFSVGVPEGAVRAKMMQENVDPALLFGVDAAAKSRGPPPPEYAKFDKMLKMGVPEGAVVAKMRLENLDPTWIGIGVEAGSSQQPGQQSATKPRDHVRRKKFHWEAIPESRLKQNSIWTVSRGVAKFRRGAARAQDKLQIETKEVKARTEHDQHSAIACDQQSQQQQQRGRRSSLGSVASDGGLLSPTHVIADETDPDMKELELLFTMRPAAANANCTSNTAQKAGTSSKPAAKARKATRVALLDMKRSQNVSIGLKRIKLSGKDICTALNAFDDKVLTHERLQILQSAQMLPTQEEEKVLGGFRGNVSTLGEAEQFLMEIVLSVQEPKIRLDAMYFRAEFSERLQELNARVDLVRRACKSVRDSQSLQKVFQVVLLVGNKINAEGPASIRGFTVASLLKLSQTKSFNRKTTILDFIAQFAMKRIPEVLDVDTELSVLSEAKRLQFAIFDAEESGLHMGYQAVMRAIKAAERETKADVRTPKGEASRNGAKFQVDAGSADQAFASSDEGAASHGLERLCAFSRDVQDALTQLEASLEAMRDEYSDLLEFFCEEADLPAQDFFATLDTFLKSFGTAARSFRETQRRKAARERAERQRLTLKRSESLRGGCGRKGDTPGSSFETPRKAKSFKDPRPRAVGDSPCGNVQVSGHSSSLSFRTPQPRKLMQQENEVENCSENVSSSAGPKLRSKPLSQTPSLSRFLAEI</sequence>
<name>A0A2R5G866_9STRA</name>
<reference evidence="4 5" key="1">
    <citation type="submission" date="2017-12" db="EMBL/GenBank/DDBJ databases">
        <title>Sequencing, de novo assembly and annotation of complete genome of a new Thraustochytrid species, strain FCC1311.</title>
        <authorList>
            <person name="Sedici K."/>
            <person name="Godart F."/>
            <person name="Aiese Cigliano R."/>
            <person name="Sanseverino W."/>
            <person name="Barakat M."/>
            <person name="Ortet P."/>
            <person name="Marechal E."/>
            <person name="Cagnac O."/>
            <person name="Amato A."/>
        </authorList>
    </citation>
    <scope>NUCLEOTIDE SEQUENCE [LARGE SCALE GENOMIC DNA]</scope>
</reference>
<evidence type="ECO:0000259" key="2">
    <source>
        <dbReference type="PROSITE" id="PS51182"/>
    </source>
</evidence>
<feature type="compositionally biased region" description="Basic and acidic residues" evidence="1">
    <location>
        <begin position="644"/>
        <end position="657"/>
    </location>
</feature>
<dbReference type="Proteomes" id="UP000241890">
    <property type="component" value="Unassembled WGS sequence"/>
</dbReference>
<protein>
    <submittedName>
        <fullName evidence="4">Formin-like protein 3</fullName>
    </submittedName>
</protein>
<feature type="compositionally biased region" description="Polar residues" evidence="1">
    <location>
        <begin position="1307"/>
        <end position="1322"/>
    </location>
</feature>
<feature type="compositionally biased region" description="Low complexity" evidence="1">
    <location>
        <begin position="499"/>
        <end position="508"/>
    </location>
</feature>
<dbReference type="InterPro" id="IPR051425">
    <property type="entry name" value="Formin_Homology"/>
</dbReference>